<dbReference type="Proteomes" id="UP000001449">
    <property type="component" value="Chromosome 7"/>
</dbReference>
<dbReference type="GO" id="GO:0003700">
    <property type="term" value="F:DNA-binding transcription factor activity"/>
    <property type="evidence" value="ECO:0007669"/>
    <property type="project" value="InterPro"/>
</dbReference>
<dbReference type="GeneID" id="7444098"/>
<evidence type="ECO:0000313" key="7">
    <source>
        <dbReference type="Proteomes" id="UP000001449"/>
    </source>
</evidence>
<dbReference type="GO" id="GO:0043565">
    <property type="term" value="F:sequence-specific DNA binding"/>
    <property type="evidence" value="ECO:0007669"/>
    <property type="project" value="InterPro"/>
</dbReference>
<dbReference type="PANTHER" id="PTHR10015:SF206">
    <property type="entry name" value="HSF-TYPE DNA-BINDING DOMAIN-CONTAINING PROTEIN"/>
    <property type="match status" value="1"/>
</dbReference>
<reference evidence="6 7" key="1">
    <citation type="journal article" date="2004" name="Science">
        <title>The genome of the diatom Thalassiosira pseudonana: ecology, evolution, and metabolism.</title>
        <authorList>
            <person name="Armbrust E.V."/>
            <person name="Berges J.A."/>
            <person name="Bowler C."/>
            <person name="Green B.R."/>
            <person name="Martinez D."/>
            <person name="Putnam N.H."/>
            <person name="Zhou S."/>
            <person name="Allen A.E."/>
            <person name="Apt K.E."/>
            <person name="Bechner M."/>
            <person name="Brzezinski M.A."/>
            <person name="Chaal B.K."/>
            <person name="Chiovitti A."/>
            <person name="Davis A.K."/>
            <person name="Demarest M.S."/>
            <person name="Detter J.C."/>
            <person name="Glavina T."/>
            <person name="Goodstein D."/>
            <person name="Hadi M.Z."/>
            <person name="Hellsten U."/>
            <person name="Hildebrand M."/>
            <person name="Jenkins B.D."/>
            <person name="Jurka J."/>
            <person name="Kapitonov V.V."/>
            <person name="Kroger N."/>
            <person name="Lau W.W."/>
            <person name="Lane T.W."/>
            <person name="Larimer F.W."/>
            <person name="Lippmeier J.C."/>
            <person name="Lucas S."/>
            <person name="Medina M."/>
            <person name="Montsant A."/>
            <person name="Obornik M."/>
            <person name="Parker M.S."/>
            <person name="Palenik B."/>
            <person name="Pazour G.J."/>
            <person name="Richardson P.M."/>
            <person name="Rynearson T.A."/>
            <person name="Saito M.A."/>
            <person name="Schwartz D.C."/>
            <person name="Thamatrakoln K."/>
            <person name="Valentin K."/>
            <person name="Vardi A."/>
            <person name="Wilkerson F.P."/>
            <person name="Rokhsar D.S."/>
        </authorList>
    </citation>
    <scope>NUCLEOTIDE SEQUENCE [LARGE SCALE GENOMIC DNA]</scope>
    <source>
        <strain evidence="6 7">CCMP1335</strain>
    </source>
</reference>
<sequence>MPHSSTPPTTFVFKLHSILSQKEYESIIRWMHHGRSWSIVDPGRFEAEIIPLYFRSPKLSAFVRSARSYGFRR</sequence>
<protein>
    <submittedName>
        <fullName evidence="6">HSF34, heat shock transcription factor DNA-binding domain-containing protein, DNA binding, transcription factor</fullName>
    </submittedName>
</protein>
<dbReference type="RefSeq" id="XP_002296161.1">
    <property type="nucleotide sequence ID" value="XM_002296125.1"/>
</dbReference>
<dbReference type="STRING" id="35128.B5YMV9"/>
<dbReference type="HOGENOM" id="CLU_2856879_0_0_1"/>
<dbReference type="SMART" id="SM00415">
    <property type="entry name" value="HSF"/>
    <property type="match status" value="1"/>
</dbReference>
<dbReference type="PaxDb" id="35128-Thaps263154"/>
<feature type="non-terminal residue" evidence="6">
    <location>
        <position position="73"/>
    </location>
</feature>
<feature type="domain" description="HSF-type DNA-binding" evidence="5">
    <location>
        <begin position="7"/>
        <end position="73"/>
    </location>
</feature>
<keyword evidence="6" id="KW-0346">Stress response</keyword>
<dbReference type="SUPFAM" id="SSF46785">
    <property type="entry name" value="Winged helix' DNA-binding domain"/>
    <property type="match status" value="1"/>
</dbReference>
<comment type="similarity">
    <text evidence="4">Belongs to the HSF family.</text>
</comment>
<dbReference type="InterPro" id="IPR036390">
    <property type="entry name" value="WH_DNA-bd_sf"/>
</dbReference>
<dbReference type="EMBL" id="CP001160">
    <property type="protein sequence ID" value="ACI64878.1"/>
    <property type="molecule type" value="Genomic_DNA"/>
</dbReference>
<keyword evidence="2 6" id="KW-0238">DNA-binding</keyword>
<name>B5YMV9_THAPS</name>
<dbReference type="Gene3D" id="1.10.10.10">
    <property type="entry name" value="Winged helix-like DNA-binding domain superfamily/Winged helix DNA-binding domain"/>
    <property type="match status" value="1"/>
</dbReference>
<evidence type="ECO:0000256" key="1">
    <source>
        <dbReference type="ARBA" id="ARBA00004123"/>
    </source>
</evidence>
<dbReference type="InterPro" id="IPR036388">
    <property type="entry name" value="WH-like_DNA-bd_sf"/>
</dbReference>
<dbReference type="InParanoid" id="B5YMV9"/>
<reference evidence="6 7" key="2">
    <citation type="journal article" date="2008" name="Nature">
        <title>The Phaeodactylum genome reveals the evolutionary history of diatom genomes.</title>
        <authorList>
            <person name="Bowler C."/>
            <person name="Allen A.E."/>
            <person name="Badger J.H."/>
            <person name="Grimwood J."/>
            <person name="Jabbari K."/>
            <person name="Kuo A."/>
            <person name="Maheswari U."/>
            <person name="Martens C."/>
            <person name="Maumus F."/>
            <person name="Otillar R.P."/>
            <person name="Rayko E."/>
            <person name="Salamov A."/>
            <person name="Vandepoele K."/>
            <person name="Beszteri B."/>
            <person name="Gruber A."/>
            <person name="Heijde M."/>
            <person name="Katinka M."/>
            <person name="Mock T."/>
            <person name="Valentin K."/>
            <person name="Verret F."/>
            <person name="Berges J.A."/>
            <person name="Brownlee C."/>
            <person name="Cadoret J.P."/>
            <person name="Chiovitti A."/>
            <person name="Choi C.J."/>
            <person name="Coesel S."/>
            <person name="De Martino A."/>
            <person name="Detter J.C."/>
            <person name="Durkin C."/>
            <person name="Falciatore A."/>
            <person name="Fournet J."/>
            <person name="Haruta M."/>
            <person name="Huysman M.J."/>
            <person name="Jenkins B.D."/>
            <person name="Jiroutova K."/>
            <person name="Jorgensen R.E."/>
            <person name="Joubert Y."/>
            <person name="Kaplan A."/>
            <person name="Kroger N."/>
            <person name="Kroth P.G."/>
            <person name="La Roche J."/>
            <person name="Lindquist E."/>
            <person name="Lommer M."/>
            <person name="Martin-Jezequel V."/>
            <person name="Lopez P.J."/>
            <person name="Lucas S."/>
            <person name="Mangogna M."/>
            <person name="McGinnis K."/>
            <person name="Medlin L.K."/>
            <person name="Montsant A."/>
            <person name="Oudot-Le Secq M.P."/>
            <person name="Napoli C."/>
            <person name="Obornik M."/>
            <person name="Parker M.S."/>
            <person name="Petit J.L."/>
            <person name="Porcel B.M."/>
            <person name="Poulsen N."/>
            <person name="Robison M."/>
            <person name="Rychlewski L."/>
            <person name="Rynearson T.A."/>
            <person name="Schmutz J."/>
            <person name="Shapiro H."/>
            <person name="Siaut M."/>
            <person name="Stanley M."/>
            <person name="Sussman M.R."/>
            <person name="Taylor A.R."/>
            <person name="Vardi A."/>
            <person name="von Dassow P."/>
            <person name="Vyverman W."/>
            <person name="Willis A."/>
            <person name="Wyrwicz L.S."/>
            <person name="Rokhsar D.S."/>
            <person name="Weissenbach J."/>
            <person name="Armbrust E.V."/>
            <person name="Green B.R."/>
            <person name="Van de Peer Y."/>
            <person name="Grigoriev I.V."/>
        </authorList>
    </citation>
    <scope>NUCLEOTIDE SEQUENCE [LARGE SCALE GENOMIC DNA]</scope>
    <source>
        <strain evidence="6 7">CCMP1335</strain>
    </source>
</reference>
<dbReference type="InterPro" id="IPR000232">
    <property type="entry name" value="HSF_DNA-bd"/>
</dbReference>
<dbReference type="KEGG" id="tps:THAPS_263154"/>
<organism evidence="6 7">
    <name type="scientific">Thalassiosira pseudonana</name>
    <name type="common">Marine diatom</name>
    <name type="synonym">Cyclotella nana</name>
    <dbReference type="NCBI Taxonomy" id="35128"/>
    <lineage>
        <taxon>Eukaryota</taxon>
        <taxon>Sar</taxon>
        <taxon>Stramenopiles</taxon>
        <taxon>Ochrophyta</taxon>
        <taxon>Bacillariophyta</taxon>
        <taxon>Coscinodiscophyceae</taxon>
        <taxon>Thalassiosirophycidae</taxon>
        <taxon>Thalassiosirales</taxon>
        <taxon>Thalassiosiraceae</taxon>
        <taxon>Thalassiosira</taxon>
    </lineage>
</organism>
<accession>B5YMV9</accession>
<evidence type="ECO:0000313" key="6">
    <source>
        <dbReference type="EMBL" id="ACI64878.1"/>
    </source>
</evidence>
<evidence type="ECO:0000256" key="3">
    <source>
        <dbReference type="ARBA" id="ARBA00023242"/>
    </source>
</evidence>
<evidence type="ECO:0000256" key="2">
    <source>
        <dbReference type="ARBA" id="ARBA00023125"/>
    </source>
</evidence>
<dbReference type="GO" id="GO:0005634">
    <property type="term" value="C:nucleus"/>
    <property type="evidence" value="ECO:0007669"/>
    <property type="project" value="UniProtKB-SubCell"/>
</dbReference>
<comment type="subcellular location">
    <subcellularLocation>
        <location evidence="1">Nucleus</location>
    </subcellularLocation>
</comment>
<keyword evidence="7" id="KW-1185">Reference proteome</keyword>
<dbReference type="PANTHER" id="PTHR10015">
    <property type="entry name" value="HEAT SHOCK TRANSCRIPTION FACTOR"/>
    <property type="match status" value="1"/>
</dbReference>
<dbReference type="Pfam" id="PF00447">
    <property type="entry name" value="HSF_DNA-bind"/>
    <property type="match status" value="1"/>
</dbReference>
<dbReference type="PRINTS" id="PR00056">
    <property type="entry name" value="HSFDOMAIN"/>
</dbReference>
<dbReference type="AlphaFoldDB" id="B5YMV9"/>
<evidence type="ECO:0000259" key="5">
    <source>
        <dbReference type="SMART" id="SM00415"/>
    </source>
</evidence>
<evidence type="ECO:0000256" key="4">
    <source>
        <dbReference type="RuleBase" id="RU004020"/>
    </source>
</evidence>
<keyword evidence="3" id="KW-0539">Nucleus</keyword>
<gene>
    <name evidence="6" type="primary">HSF34</name>
    <name evidence="6" type="ORF">THAPS_263154</name>
</gene>
<proteinExistence type="inferred from homology"/>